<evidence type="ECO:0000313" key="2">
    <source>
        <dbReference type="Proteomes" id="UP000735302"/>
    </source>
</evidence>
<dbReference type="AlphaFoldDB" id="A0AAV4BCQ7"/>
<name>A0AAV4BCQ7_9GAST</name>
<gene>
    <name evidence="1" type="ORF">PoB_004346700</name>
</gene>
<dbReference type="Proteomes" id="UP000735302">
    <property type="component" value="Unassembled WGS sequence"/>
</dbReference>
<proteinExistence type="predicted"/>
<sequence length="92" mass="10588">MQLQIIFLVRNAEEGMRLEANIVSVLLPLQFLHLKRYSYLGIETQLKPLREAGKRVNCKFCEQREGDRRIIPMALALFGDPIPIGPLRVRQG</sequence>
<keyword evidence="2" id="KW-1185">Reference proteome</keyword>
<organism evidence="1 2">
    <name type="scientific">Plakobranchus ocellatus</name>
    <dbReference type="NCBI Taxonomy" id="259542"/>
    <lineage>
        <taxon>Eukaryota</taxon>
        <taxon>Metazoa</taxon>
        <taxon>Spiralia</taxon>
        <taxon>Lophotrochozoa</taxon>
        <taxon>Mollusca</taxon>
        <taxon>Gastropoda</taxon>
        <taxon>Heterobranchia</taxon>
        <taxon>Euthyneura</taxon>
        <taxon>Panpulmonata</taxon>
        <taxon>Sacoglossa</taxon>
        <taxon>Placobranchoidea</taxon>
        <taxon>Plakobranchidae</taxon>
        <taxon>Plakobranchus</taxon>
    </lineage>
</organism>
<evidence type="ECO:0000313" key="1">
    <source>
        <dbReference type="EMBL" id="GFO16962.1"/>
    </source>
</evidence>
<reference evidence="1 2" key="1">
    <citation type="journal article" date="2021" name="Elife">
        <title>Chloroplast acquisition without the gene transfer in kleptoplastic sea slugs, Plakobranchus ocellatus.</title>
        <authorList>
            <person name="Maeda T."/>
            <person name="Takahashi S."/>
            <person name="Yoshida T."/>
            <person name="Shimamura S."/>
            <person name="Takaki Y."/>
            <person name="Nagai Y."/>
            <person name="Toyoda A."/>
            <person name="Suzuki Y."/>
            <person name="Arimoto A."/>
            <person name="Ishii H."/>
            <person name="Satoh N."/>
            <person name="Nishiyama T."/>
            <person name="Hasebe M."/>
            <person name="Maruyama T."/>
            <person name="Minagawa J."/>
            <person name="Obokata J."/>
            <person name="Shigenobu S."/>
        </authorList>
    </citation>
    <scope>NUCLEOTIDE SEQUENCE [LARGE SCALE GENOMIC DNA]</scope>
</reference>
<dbReference type="EMBL" id="BLXT01004727">
    <property type="protein sequence ID" value="GFO16962.1"/>
    <property type="molecule type" value="Genomic_DNA"/>
</dbReference>
<protein>
    <submittedName>
        <fullName evidence="1">Uncharacterized protein</fullName>
    </submittedName>
</protein>
<comment type="caution">
    <text evidence="1">The sequence shown here is derived from an EMBL/GenBank/DDBJ whole genome shotgun (WGS) entry which is preliminary data.</text>
</comment>
<accession>A0AAV4BCQ7</accession>